<reference evidence="1 2" key="1">
    <citation type="submission" date="2023-10" db="EMBL/GenBank/DDBJ databases">
        <title>Rubellicoccus peritrichatus gen. nov., sp. nov., isolated from an algae of coral reef tank.</title>
        <authorList>
            <person name="Luo J."/>
        </authorList>
    </citation>
    <scope>NUCLEOTIDE SEQUENCE [LARGE SCALE GENOMIC DNA]</scope>
    <source>
        <strain evidence="1 2">CR14</strain>
    </source>
</reference>
<dbReference type="EMBL" id="CP136920">
    <property type="protein sequence ID" value="WOO41667.1"/>
    <property type="molecule type" value="Genomic_DNA"/>
</dbReference>
<keyword evidence="2" id="KW-1185">Reference proteome</keyword>
<proteinExistence type="predicted"/>
<organism evidence="1 2">
    <name type="scientific">Rubellicoccus peritrichatus</name>
    <dbReference type="NCBI Taxonomy" id="3080537"/>
    <lineage>
        <taxon>Bacteria</taxon>
        <taxon>Pseudomonadati</taxon>
        <taxon>Verrucomicrobiota</taxon>
        <taxon>Opitutia</taxon>
        <taxon>Puniceicoccales</taxon>
        <taxon>Cerasicoccaceae</taxon>
        <taxon>Rubellicoccus</taxon>
    </lineage>
</organism>
<dbReference type="AlphaFoldDB" id="A0AAQ3LAG8"/>
<sequence>MSKNGKYFEIPLNTLASKDQNYVYTNLGYHRCRFGDMTGGAFAGDVDFLWKQKGKKILIHVIEWKIRFQCHDQEGRELGEVYFSVGNIRDRKFWGTEIFSNKLDLNQYVSRQENLVLSDLDFEVKLKSRKDIEDIFLVATYASAKTNGKNYDMPTTYLVSDEEIKWPSKK</sequence>
<protein>
    <submittedName>
        <fullName evidence="1">Uncharacterized protein</fullName>
    </submittedName>
</protein>
<accession>A0AAQ3LAG8</accession>
<dbReference type="KEGG" id="puo:RZN69_01105"/>
<evidence type="ECO:0000313" key="2">
    <source>
        <dbReference type="Proteomes" id="UP001304300"/>
    </source>
</evidence>
<gene>
    <name evidence="1" type="ORF">RZN69_01105</name>
</gene>
<dbReference type="RefSeq" id="WP_317834151.1">
    <property type="nucleotide sequence ID" value="NZ_CP136920.1"/>
</dbReference>
<evidence type="ECO:0000313" key="1">
    <source>
        <dbReference type="EMBL" id="WOO41667.1"/>
    </source>
</evidence>
<name>A0AAQ3LAG8_9BACT</name>
<dbReference type="Proteomes" id="UP001304300">
    <property type="component" value="Chromosome"/>
</dbReference>